<dbReference type="STRING" id="1072685.IX83_01010"/>
<gene>
    <name evidence="2" type="ORF">IX83_01010</name>
</gene>
<sequence length="209" mass="24479">MTDFIMPNSKKELKHFPFKRYVFLLCSIVLMAVVLAWPSGESNEKIYSMIDIKHVTVNQDHRNFYLSVEADLSLQKELLIAVQRGVPLSFTYELEIYRKEAGLSQLYRTQKKVWTIYHHVLLKQWSIQTDRVVDIELSLEDCLKHLTSLRRWAIGTLDALPDGQTYEAKIRLYLDPTLLPRAFEFDVLSNPNLSLKTTWKTFEIKSPQD</sequence>
<feature type="transmembrane region" description="Helical" evidence="1">
    <location>
        <begin position="21"/>
        <end position="40"/>
    </location>
</feature>
<name>A0A077DB27_9BURK</name>
<dbReference type="Proteomes" id="UP000028945">
    <property type="component" value="Chromosome"/>
</dbReference>
<organism evidence="2 3">
    <name type="scientific">Basilea psittacipulmonis DSM 24701</name>
    <dbReference type="NCBI Taxonomy" id="1072685"/>
    <lineage>
        <taxon>Bacteria</taxon>
        <taxon>Pseudomonadati</taxon>
        <taxon>Pseudomonadota</taxon>
        <taxon>Betaproteobacteria</taxon>
        <taxon>Burkholderiales</taxon>
        <taxon>Alcaligenaceae</taxon>
        <taxon>Basilea</taxon>
    </lineage>
</organism>
<dbReference type="EMBL" id="CP009238">
    <property type="protein sequence ID" value="AIL32090.1"/>
    <property type="molecule type" value="Genomic_DNA"/>
</dbReference>
<dbReference type="eggNOG" id="ENOG502ZZV8">
    <property type="taxonomic scope" value="Bacteria"/>
</dbReference>
<dbReference type="KEGG" id="bpsi:IX83_01010"/>
<accession>A0A077DB27</accession>
<keyword evidence="3" id="KW-1185">Reference proteome</keyword>
<proteinExistence type="predicted"/>
<evidence type="ECO:0000313" key="3">
    <source>
        <dbReference type="Proteomes" id="UP000028945"/>
    </source>
</evidence>
<evidence type="ECO:0008006" key="4">
    <source>
        <dbReference type="Google" id="ProtNLM"/>
    </source>
</evidence>
<evidence type="ECO:0000313" key="2">
    <source>
        <dbReference type="EMBL" id="AIL32090.1"/>
    </source>
</evidence>
<evidence type="ECO:0000256" key="1">
    <source>
        <dbReference type="SAM" id="Phobius"/>
    </source>
</evidence>
<dbReference type="AlphaFoldDB" id="A0A077DB27"/>
<keyword evidence="1" id="KW-0472">Membrane</keyword>
<keyword evidence="1" id="KW-1133">Transmembrane helix</keyword>
<reference evidence="2 3" key="1">
    <citation type="journal article" date="2014" name="BMC Genomics">
        <title>A genomic perspective on a new bacterial genus and species from the Alcaligenaceae family, Basilea psittacipulmonis.</title>
        <authorList>
            <person name="Whiteson K.L."/>
            <person name="Hernandez D."/>
            <person name="Lazarevic V."/>
            <person name="Gaia N."/>
            <person name="Farinelli L."/>
            <person name="Francois P."/>
            <person name="Pilo P."/>
            <person name="Frey J."/>
            <person name="Schrenzel J."/>
        </authorList>
    </citation>
    <scope>NUCLEOTIDE SEQUENCE [LARGE SCALE GENOMIC DNA]</scope>
    <source>
        <strain evidence="2 3">DSM 24701</strain>
    </source>
</reference>
<dbReference type="HOGENOM" id="CLU_1313395_0_0_4"/>
<dbReference type="Pfam" id="PF14334">
    <property type="entry name" value="DUF4390"/>
    <property type="match status" value="1"/>
</dbReference>
<keyword evidence="1" id="KW-0812">Transmembrane</keyword>
<protein>
    <recommendedName>
        <fullName evidence="4">DUF4390 domain-containing protein</fullName>
    </recommendedName>
</protein>
<dbReference type="InterPro" id="IPR025500">
    <property type="entry name" value="DUF4390"/>
</dbReference>